<dbReference type="InterPro" id="IPR053142">
    <property type="entry name" value="PchR_regulatory_protein"/>
</dbReference>
<keyword evidence="6" id="KW-1185">Reference proteome</keyword>
<dbReference type="PRINTS" id="PR00032">
    <property type="entry name" value="HTHARAC"/>
</dbReference>
<gene>
    <name evidence="5" type="ORF">SAMN05216454_104116</name>
</gene>
<dbReference type="SMART" id="SM00342">
    <property type="entry name" value="HTH_ARAC"/>
    <property type="match status" value="1"/>
</dbReference>
<dbReference type="InterPro" id="IPR009057">
    <property type="entry name" value="Homeodomain-like_sf"/>
</dbReference>
<dbReference type="EMBL" id="FODF01000004">
    <property type="protein sequence ID" value="SEN47725.1"/>
    <property type="molecule type" value="Genomic_DNA"/>
</dbReference>
<evidence type="ECO:0000256" key="3">
    <source>
        <dbReference type="ARBA" id="ARBA00023163"/>
    </source>
</evidence>
<dbReference type="PANTHER" id="PTHR47893:SF1">
    <property type="entry name" value="REGULATORY PROTEIN PCHR"/>
    <property type="match status" value="1"/>
</dbReference>
<dbReference type="RefSeq" id="WP_091974886.1">
    <property type="nucleotide sequence ID" value="NZ_FODF01000004.1"/>
</dbReference>
<dbReference type="InterPro" id="IPR020449">
    <property type="entry name" value="Tscrpt_reg_AraC-type_HTH"/>
</dbReference>
<dbReference type="STRING" id="215200.SAMN05216454_104116"/>
<dbReference type="GO" id="GO:0043565">
    <property type="term" value="F:sequence-specific DNA binding"/>
    <property type="evidence" value="ECO:0007669"/>
    <property type="project" value="InterPro"/>
</dbReference>
<dbReference type="OrthoDB" id="9772607at2"/>
<accession>A0A1H8GV36</accession>
<dbReference type="Gene3D" id="1.10.10.60">
    <property type="entry name" value="Homeodomain-like"/>
    <property type="match status" value="2"/>
</dbReference>
<keyword evidence="1" id="KW-0805">Transcription regulation</keyword>
<dbReference type="SUPFAM" id="SSF46689">
    <property type="entry name" value="Homeodomain-like"/>
    <property type="match status" value="1"/>
</dbReference>
<evidence type="ECO:0000313" key="6">
    <source>
        <dbReference type="Proteomes" id="UP000199512"/>
    </source>
</evidence>
<dbReference type="GO" id="GO:0003700">
    <property type="term" value="F:DNA-binding transcription factor activity"/>
    <property type="evidence" value="ECO:0007669"/>
    <property type="project" value="InterPro"/>
</dbReference>
<feature type="domain" description="HTH araC/xylS-type" evidence="4">
    <location>
        <begin position="220"/>
        <end position="319"/>
    </location>
</feature>
<sequence>MDTLYRKMNLENRIDKLSEINLGVEKNIEFIEKNKENVFKLYKVFNGVFIMYSDVNMEESSGIFKYDSDLLLINHCKDGKVEYKRTGGRSNFLNAGEVKVGVKKSLDEELTFPLGRYEGITIIFETNVIDEELSGIVKGFSNRVKNLKEKYCKKSDYYKLSDDKFIEYFFSRMYEVPSKIQDEYFKIKVIEIFLYLETYYINDKNKKEEFISRNQVEKMKLIHDFLIKNISKVYTIEELSEMFNISSTKLKHCFKAVYGEPIFSYMKSYRINHAAQILRTNKMIKIIDVAGMVGYDSPSKFSVAFKKKKGLSPKDYRKKFVKIKVEK</sequence>
<evidence type="ECO:0000313" key="5">
    <source>
        <dbReference type="EMBL" id="SEN47725.1"/>
    </source>
</evidence>
<dbReference type="PANTHER" id="PTHR47893">
    <property type="entry name" value="REGULATORY PROTEIN PCHR"/>
    <property type="match status" value="1"/>
</dbReference>
<keyword evidence="2" id="KW-0238">DNA-binding</keyword>
<evidence type="ECO:0000256" key="2">
    <source>
        <dbReference type="ARBA" id="ARBA00023125"/>
    </source>
</evidence>
<evidence type="ECO:0000256" key="1">
    <source>
        <dbReference type="ARBA" id="ARBA00023015"/>
    </source>
</evidence>
<organism evidence="5 6">
    <name type="scientific">Peptostreptococcus russellii</name>
    <dbReference type="NCBI Taxonomy" id="215200"/>
    <lineage>
        <taxon>Bacteria</taxon>
        <taxon>Bacillati</taxon>
        <taxon>Bacillota</taxon>
        <taxon>Clostridia</taxon>
        <taxon>Peptostreptococcales</taxon>
        <taxon>Peptostreptococcaceae</taxon>
        <taxon>Peptostreptococcus</taxon>
    </lineage>
</organism>
<protein>
    <submittedName>
        <fullName evidence="5">Transcriptional regulator, AraC family</fullName>
    </submittedName>
</protein>
<reference evidence="5 6" key="1">
    <citation type="submission" date="2016-10" db="EMBL/GenBank/DDBJ databases">
        <authorList>
            <person name="de Groot N.N."/>
        </authorList>
    </citation>
    <scope>NUCLEOTIDE SEQUENCE [LARGE SCALE GENOMIC DNA]</scope>
    <source>
        <strain evidence="5 6">Calf135</strain>
    </source>
</reference>
<keyword evidence="3" id="KW-0804">Transcription</keyword>
<dbReference type="Proteomes" id="UP000199512">
    <property type="component" value="Unassembled WGS sequence"/>
</dbReference>
<evidence type="ECO:0000259" key="4">
    <source>
        <dbReference type="PROSITE" id="PS01124"/>
    </source>
</evidence>
<proteinExistence type="predicted"/>
<dbReference type="AlphaFoldDB" id="A0A1H8GV36"/>
<dbReference type="PROSITE" id="PS01124">
    <property type="entry name" value="HTH_ARAC_FAMILY_2"/>
    <property type="match status" value="1"/>
</dbReference>
<dbReference type="InterPro" id="IPR018060">
    <property type="entry name" value="HTH_AraC"/>
</dbReference>
<dbReference type="Pfam" id="PF12833">
    <property type="entry name" value="HTH_18"/>
    <property type="match status" value="1"/>
</dbReference>
<name>A0A1H8GV36_9FIRM</name>